<evidence type="ECO:0000256" key="8">
    <source>
        <dbReference type="PROSITE-ProRule" id="PRU00108"/>
    </source>
</evidence>
<dbReference type="SUPFAM" id="SSF46689">
    <property type="entry name" value="Homeodomain-like"/>
    <property type="match status" value="1"/>
</dbReference>
<evidence type="ECO:0000256" key="6">
    <source>
        <dbReference type="ARBA" id="ARBA00023163"/>
    </source>
</evidence>
<gene>
    <name evidence="12" type="ORF">NXF25_019106</name>
</gene>
<dbReference type="GO" id="GO:0005634">
    <property type="term" value="C:nucleus"/>
    <property type="evidence" value="ECO:0007669"/>
    <property type="project" value="UniProtKB-SubCell"/>
</dbReference>
<organism evidence="12 13">
    <name type="scientific">Crotalus adamanteus</name>
    <name type="common">Eastern diamondback rattlesnake</name>
    <dbReference type="NCBI Taxonomy" id="8729"/>
    <lineage>
        <taxon>Eukaryota</taxon>
        <taxon>Metazoa</taxon>
        <taxon>Chordata</taxon>
        <taxon>Craniata</taxon>
        <taxon>Vertebrata</taxon>
        <taxon>Euteleostomi</taxon>
        <taxon>Lepidosauria</taxon>
        <taxon>Squamata</taxon>
        <taxon>Bifurcata</taxon>
        <taxon>Unidentata</taxon>
        <taxon>Episquamata</taxon>
        <taxon>Toxicofera</taxon>
        <taxon>Serpentes</taxon>
        <taxon>Colubroidea</taxon>
        <taxon>Viperidae</taxon>
        <taxon>Crotalinae</taxon>
        <taxon>Crotalus</taxon>
    </lineage>
</organism>
<name>A0AAW1B198_CROAD</name>
<evidence type="ECO:0000313" key="12">
    <source>
        <dbReference type="EMBL" id="KAK9395745.1"/>
    </source>
</evidence>
<dbReference type="EMBL" id="JAOTOJ010000009">
    <property type="protein sequence ID" value="KAK9395745.1"/>
    <property type="molecule type" value="Genomic_DNA"/>
</dbReference>
<dbReference type="SMART" id="SM00389">
    <property type="entry name" value="HOX"/>
    <property type="match status" value="1"/>
</dbReference>
<dbReference type="AlphaFoldDB" id="A0AAW1B198"/>
<protein>
    <submittedName>
        <fullName evidence="12">Homeobox protein Hox-A1</fullName>
    </submittedName>
</protein>
<dbReference type="Proteomes" id="UP001474421">
    <property type="component" value="Unassembled WGS sequence"/>
</dbReference>
<dbReference type="InterPro" id="IPR001356">
    <property type="entry name" value="HD"/>
</dbReference>
<dbReference type="FunFam" id="1.10.10.60:FF:000113">
    <property type="entry name" value="homeobox protein Hox-B1"/>
    <property type="match status" value="1"/>
</dbReference>
<evidence type="ECO:0000256" key="9">
    <source>
        <dbReference type="RuleBase" id="RU000682"/>
    </source>
</evidence>
<dbReference type="Pfam" id="PF00046">
    <property type="entry name" value="Homeodomain"/>
    <property type="match status" value="1"/>
</dbReference>
<dbReference type="PROSITE" id="PS50071">
    <property type="entry name" value="HOMEOBOX_2"/>
    <property type="match status" value="1"/>
</dbReference>
<dbReference type="CDD" id="cd00086">
    <property type="entry name" value="homeodomain"/>
    <property type="match status" value="1"/>
</dbReference>
<keyword evidence="4 8" id="KW-0238">DNA-binding</keyword>
<dbReference type="GO" id="GO:0000981">
    <property type="term" value="F:DNA-binding transcription factor activity, RNA polymerase II-specific"/>
    <property type="evidence" value="ECO:0007669"/>
    <property type="project" value="TreeGrafter"/>
</dbReference>
<dbReference type="PANTHER" id="PTHR45946">
    <property type="entry name" value="HOMEOBOX PROTEIN ROUGH-RELATED"/>
    <property type="match status" value="1"/>
</dbReference>
<dbReference type="GO" id="GO:0000978">
    <property type="term" value="F:RNA polymerase II cis-regulatory region sequence-specific DNA binding"/>
    <property type="evidence" value="ECO:0007669"/>
    <property type="project" value="TreeGrafter"/>
</dbReference>
<proteinExistence type="predicted"/>
<keyword evidence="7 8" id="KW-0539">Nucleus</keyword>
<feature type="region of interest" description="Disordered" evidence="10">
    <location>
        <begin position="23"/>
        <end position="47"/>
    </location>
</feature>
<feature type="domain" description="Homeobox" evidence="11">
    <location>
        <begin position="179"/>
        <end position="239"/>
    </location>
</feature>
<keyword evidence="3" id="KW-0805">Transcription regulation</keyword>
<keyword evidence="6" id="KW-0804">Transcription</keyword>
<dbReference type="PANTHER" id="PTHR45946:SF3">
    <property type="entry name" value="HOMEOBOX PROTEIN HOX-A1"/>
    <property type="match status" value="1"/>
</dbReference>
<dbReference type="InterPro" id="IPR046327">
    <property type="entry name" value="HXA1/B1/D1"/>
</dbReference>
<feature type="DNA-binding region" description="Homeobox" evidence="8">
    <location>
        <begin position="181"/>
        <end position="240"/>
    </location>
</feature>
<keyword evidence="5 8" id="KW-0371">Homeobox</keyword>
<keyword evidence="13" id="KW-1185">Reference proteome</keyword>
<evidence type="ECO:0000256" key="5">
    <source>
        <dbReference type="ARBA" id="ARBA00023155"/>
    </source>
</evidence>
<evidence type="ECO:0000256" key="1">
    <source>
        <dbReference type="ARBA" id="ARBA00004123"/>
    </source>
</evidence>
<accession>A0AAW1B198</accession>
<evidence type="ECO:0000313" key="13">
    <source>
        <dbReference type="Proteomes" id="UP001474421"/>
    </source>
</evidence>
<comment type="caution">
    <text evidence="12">The sequence shown here is derived from an EMBL/GenBank/DDBJ whole genome shotgun (WGS) entry which is preliminary data.</text>
</comment>
<evidence type="ECO:0000256" key="3">
    <source>
        <dbReference type="ARBA" id="ARBA00023015"/>
    </source>
</evidence>
<dbReference type="Gene3D" id="1.10.10.60">
    <property type="entry name" value="Homeodomain-like"/>
    <property type="match status" value="1"/>
</dbReference>
<evidence type="ECO:0000256" key="7">
    <source>
        <dbReference type="ARBA" id="ARBA00023242"/>
    </source>
</evidence>
<evidence type="ECO:0000256" key="4">
    <source>
        <dbReference type="ARBA" id="ARBA00023125"/>
    </source>
</evidence>
<dbReference type="InterPro" id="IPR009057">
    <property type="entry name" value="Homeodomain-like_sf"/>
</dbReference>
<evidence type="ECO:0000259" key="11">
    <source>
        <dbReference type="PROSITE" id="PS50071"/>
    </source>
</evidence>
<sequence>MDTARMNSFVDYPPILNGESITCSSSANHHHRHHSPPPMGLQPPSSRALCGSGYGAQNFSAGNYNHYLLSQEAEISEGYSPCAPTLYWANVSSSMVQHPQSYGGGTSRSAQYIHLSFGEEQNLTLTDFSQLSQPLSPLHFAHPESFTSPSLEESPPAQTFDWMKVKRNPPKTGKAGYVGQPNTVRTNVTTKQLMELEKEFHFNKYITRACRVEIVASVQLSETQVKMWFLNCRMKQKKKEKEGLLPISQRLARVAPTVLTGFSDVSQPSMHQGPFVVSALDLSGPRTLVELEPDIRPPDVPADYIRSNETTCH</sequence>
<reference evidence="12 13" key="1">
    <citation type="journal article" date="2024" name="Proc. Natl. Acad. Sci. U.S.A.">
        <title>The genetic regulatory architecture and epigenomic basis for age-related changes in rattlesnake venom.</title>
        <authorList>
            <person name="Hogan M.P."/>
            <person name="Holding M.L."/>
            <person name="Nystrom G.S."/>
            <person name="Colston T.J."/>
            <person name="Bartlett D.A."/>
            <person name="Mason A.J."/>
            <person name="Ellsworth S.A."/>
            <person name="Rautsaw R.M."/>
            <person name="Lawrence K.C."/>
            <person name="Strickland J.L."/>
            <person name="He B."/>
            <person name="Fraser P."/>
            <person name="Margres M.J."/>
            <person name="Gilbert D.M."/>
            <person name="Gibbs H.L."/>
            <person name="Parkinson C.L."/>
            <person name="Rokyta D.R."/>
        </authorList>
    </citation>
    <scope>NUCLEOTIDE SEQUENCE [LARGE SCALE GENOMIC DNA]</scope>
    <source>
        <strain evidence="12">DRR0105</strain>
    </source>
</reference>
<comment type="subcellular location">
    <subcellularLocation>
        <location evidence="1 8 9">Nucleus</location>
    </subcellularLocation>
</comment>
<keyword evidence="2" id="KW-0217">Developmental protein</keyword>
<evidence type="ECO:0000256" key="2">
    <source>
        <dbReference type="ARBA" id="ARBA00022473"/>
    </source>
</evidence>
<evidence type="ECO:0000256" key="10">
    <source>
        <dbReference type="SAM" id="MobiDB-lite"/>
    </source>
</evidence>